<comment type="similarity">
    <text evidence="2 7">Belongs to the NDUFAF7 family.</text>
</comment>
<proteinExistence type="inferred from homology"/>
<dbReference type="EMBL" id="HBHW01014755">
    <property type="protein sequence ID" value="CAE0043452.1"/>
    <property type="molecule type" value="Transcribed_RNA"/>
</dbReference>
<gene>
    <name evidence="8" type="ORF">RMAR00112_LOCUS11422</name>
    <name evidence="9" type="ORF">RMAR00112_LOCUS11425</name>
</gene>
<comment type="catalytic activity">
    <reaction evidence="6 7">
        <text>L-arginyl-[protein] + 2 S-adenosyl-L-methionine = N(omega),N(omega)'-dimethyl-L-arginyl-[protein] + 2 S-adenosyl-L-homocysteine + 2 H(+)</text>
        <dbReference type="Rhea" id="RHEA:48108"/>
        <dbReference type="Rhea" id="RHEA-COMP:10532"/>
        <dbReference type="Rhea" id="RHEA-COMP:11992"/>
        <dbReference type="ChEBI" id="CHEBI:15378"/>
        <dbReference type="ChEBI" id="CHEBI:29965"/>
        <dbReference type="ChEBI" id="CHEBI:57856"/>
        <dbReference type="ChEBI" id="CHEBI:59789"/>
        <dbReference type="ChEBI" id="CHEBI:88221"/>
        <dbReference type="EC" id="2.1.1.320"/>
    </reaction>
</comment>
<dbReference type="AlphaFoldDB" id="A0A7S2ZKY2"/>
<evidence type="ECO:0000256" key="1">
    <source>
        <dbReference type="ARBA" id="ARBA00004173"/>
    </source>
</evidence>
<evidence type="ECO:0000313" key="9">
    <source>
        <dbReference type="EMBL" id="CAE0043452.1"/>
    </source>
</evidence>
<accession>A0A7S2ZKY2</accession>
<keyword evidence="4 7" id="KW-0808">Transferase</keyword>
<dbReference type="EMBL" id="HBHW01014752">
    <property type="protein sequence ID" value="CAE0043449.1"/>
    <property type="molecule type" value="Transcribed_RNA"/>
</dbReference>
<evidence type="ECO:0000313" key="8">
    <source>
        <dbReference type="EMBL" id="CAE0043449.1"/>
    </source>
</evidence>
<dbReference type="PANTHER" id="PTHR12049">
    <property type="entry name" value="PROTEIN ARGININE METHYLTRANSFERASE NDUFAF7, MITOCHONDRIAL"/>
    <property type="match status" value="1"/>
</dbReference>
<dbReference type="InterPro" id="IPR029063">
    <property type="entry name" value="SAM-dependent_MTases_sf"/>
</dbReference>
<protein>
    <recommendedName>
        <fullName evidence="7">Protein arginine methyltransferase NDUFAF7</fullName>
        <ecNumber evidence="7">2.1.1.320</ecNumber>
    </recommendedName>
</protein>
<evidence type="ECO:0000256" key="4">
    <source>
        <dbReference type="ARBA" id="ARBA00022679"/>
    </source>
</evidence>
<organism evidence="8">
    <name type="scientific">Rhodosorus marinus</name>
    <dbReference type="NCBI Taxonomy" id="101924"/>
    <lineage>
        <taxon>Eukaryota</taxon>
        <taxon>Rhodophyta</taxon>
        <taxon>Stylonematophyceae</taxon>
        <taxon>Stylonematales</taxon>
        <taxon>Stylonemataceae</taxon>
        <taxon>Rhodosorus</taxon>
    </lineage>
</organism>
<keyword evidence="3 7" id="KW-0489">Methyltransferase</keyword>
<dbReference type="GO" id="GO:0032259">
    <property type="term" value="P:methylation"/>
    <property type="evidence" value="ECO:0007669"/>
    <property type="project" value="UniProtKB-KW"/>
</dbReference>
<sequence length="422" mass="48856">MFARNQVMKRKPSEGELLRDYLHRYLYDQELGFFSKLPLLEAPKQSFNGFKSRAEYDQTYERIVKQQGGKFVTPSELFRPWYGASVARWAMTQHQLMEQNQPLRIYEVGAGNGSTAEDCLVYLKKHHPDVYDSCVYTVIEVSHAMANTQKMRLAGFMDEGRAELFRGSIMDWENLVEDPCCVVALEVLDNMPHDKVVLMQDSVFQTHVVTNVDGNSKFEIVPIQDEKILRALYYWRAKKGYKDPSSFTPTFCMKWLIGKFRNLMPLGDGEYFVPSVGVDFLHKLAHRFPQHSLLLSDFEFLPRCIPGMNGPLVQSYKPQRVHMCISDAPMYECDVVFPTDFSCLMGAYEDVCLKRSRVSTHMQFVDEYGFPDKTELTDGSNPMRETYENVIYFTSCFKDVIEDPEPIEPGETVHKEQEMIQQ</sequence>
<dbReference type="PANTHER" id="PTHR12049:SF5">
    <property type="entry name" value="PROTEIN ARGININE METHYLTRANSFERASE NDUFAF7 HOMOLOG, MITOCHONDRIAL"/>
    <property type="match status" value="1"/>
</dbReference>
<comment type="function">
    <text evidence="7">Arginine methyltransferase involved in the assembly or stability of mitochondrial NADH:ubiquinone oxidoreductase complex (complex I).</text>
</comment>
<comment type="subcellular location">
    <subcellularLocation>
        <location evidence="1 7">Mitochondrion</location>
    </subcellularLocation>
</comment>
<dbReference type="InterPro" id="IPR038375">
    <property type="entry name" value="NDUFAF7_sf"/>
</dbReference>
<dbReference type="GO" id="GO:0005739">
    <property type="term" value="C:mitochondrion"/>
    <property type="evidence" value="ECO:0007669"/>
    <property type="project" value="UniProtKB-SubCell"/>
</dbReference>
<dbReference type="GO" id="GO:0035243">
    <property type="term" value="F:protein-arginine omega-N symmetric methyltransferase activity"/>
    <property type="evidence" value="ECO:0007669"/>
    <property type="project" value="UniProtKB-EC"/>
</dbReference>
<evidence type="ECO:0000256" key="5">
    <source>
        <dbReference type="ARBA" id="ARBA00023128"/>
    </source>
</evidence>
<dbReference type="Gene3D" id="3.40.50.12710">
    <property type="match status" value="1"/>
</dbReference>
<dbReference type="EC" id="2.1.1.320" evidence="7"/>
<name>A0A7S2ZKY2_9RHOD</name>
<dbReference type="SUPFAM" id="SSF53335">
    <property type="entry name" value="S-adenosyl-L-methionine-dependent methyltransferases"/>
    <property type="match status" value="1"/>
</dbReference>
<dbReference type="Pfam" id="PF02636">
    <property type="entry name" value="Methyltransf_28"/>
    <property type="match status" value="1"/>
</dbReference>
<reference evidence="8" key="1">
    <citation type="submission" date="2021-01" db="EMBL/GenBank/DDBJ databases">
        <authorList>
            <person name="Corre E."/>
            <person name="Pelletier E."/>
            <person name="Niang G."/>
            <person name="Scheremetjew M."/>
            <person name="Finn R."/>
            <person name="Kale V."/>
            <person name="Holt S."/>
            <person name="Cochrane G."/>
            <person name="Meng A."/>
            <person name="Brown T."/>
            <person name="Cohen L."/>
        </authorList>
    </citation>
    <scope>NUCLEOTIDE SEQUENCE</scope>
    <source>
        <strain evidence="8">CCMP 769</strain>
    </source>
</reference>
<dbReference type="InterPro" id="IPR003788">
    <property type="entry name" value="NDUFAF7"/>
</dbReference>
<evidence type="ECO:0000256" key="2">
    <source>
        <dbReference type="ARBA" id="ARBA00005891"/>
    </source>
</evidence>
<keyword evidence="5 7" id="KW-0496">Mitochondrion</keyword>
<evidence type="ECO:0000256" key="3">
    <source>
        <dbReference type="ARBA" id="ARBA00022603"/>
    </source>
</evidence>
<evidence type="ECO:0000256" key="7">
    <source>
        <dbReference type="RuleBase" id="RU364114"/>
    </source>
</evidence>
<evidence type="ECO:0000256" key="6">
    <source>
        <dbReference type="ARBA" id="ARBA00048612"/>
    </source>
</evidence>